<evidence type="ECO:0000256" key="1">
    <source>
        <dbReference type="ARBA" id="ARBA00000971"/>
    </source>
</evidence>
<dbReference type="EMBL" id="PIPI01000003">
    <property type="protein sequence ID" value="RUO20350.1"/>
    <property type="molecule type" value="Genomic_DNA"/>
</dbReference>
<evidence type="ECO:0000313" key="8">
    <source>
        <dbReference type="EMBL" id="RUO20350.1"/>
    </source>
</evidence>
<dbReference type="Proteomes" id="UP000288212">
    <property type="component" value="Unassembled WGS sequence"/>
</dbReference>
<dbReference type="Pfam" id="PF00254">
    <property type="entry name" value="FKBP_C"/>
    <property type="match status" value="1"/>
</dbReference>
<dbReference type="AlphaFoldDB" id="A0A432VUZ1"/>
<dbReference type="PANTHER" id="PTHR43811:SF19">
    <property type="entry name" value="39 KDA FK506-BINDING NUCLEAR PROTEIN"/>
    <property type="match status" value="1"/>
</dbReference>
<dbReference type="GO" id="GO:0006457">
    <property type="term" value="P:protein folding"/>
    <property type="evidence" value="ECO:0007669"/>
    <property type="project" value="InterPro"/>
</dbReference>
<evidence type="ECO:0000256" key="2">
    <source>
        <dbReference type="ARBA" id="ARBA00006577"/>
    </source>
</evidence>
<protein>
    <recommendedName>
        <fullName evidence="6">Peptidyl-prolyl cis-trans isomerase</fullName>
        <ecNumber evidence="6">5.2.1.8</ecNumber>
    </recommendedName>
</protein>
<comment type="caution">
    <text evidence="8">The sequence shown here is derived from an EMBL/GenBank/DDBJ whole genome shotgun (WGS) entry which is preliminary data.</text>
</comment>
<dbReference type="InterPro" id="IPR000774">
    <property type="entry name" value="PPIase_FKBP_N"/>
</dbReference>
<evidence type="ECO:0000256" key="3">
    <source>
        <dbReference type="ARBA" id="ARBA00023110"/>
    </source>
</evidence>
<dbReference type="EC" id="5.2.1.8" evidence="6"/>
<name>A0A432VUZ1_9GAMM</name>
<dbReference type="Pfam" id="PF01346">
    <property type="entry name" value="FKBP_N"/>
    <property type="match status" value="1"/>
</dbReference>
<dbReference type="GO" id="GO:0003755">
    <property type="term" value="F:peptidyl-prolyl cis-trans isomerase activity"/>
    <property type="evidence" value="ECO:0007669"/>
    <property type="project" value="UniProtKB-UniRule"/>
</dbReference>
<evidence type="ECO:0000256" key="4">
    <source>
        <dbReference type="ARBA" id="ARBA00023235"/>
    </source>
</evidence>
<evidence type="ECO:0000256" key="5">
    <source>
        <dbReference type="PROSITE-ProRule" id="PRU00277"/>
    </source>
</evidence>
<sequence>MGRGLLDKPLMTGLPEREEFVVDEDDETAHMLYTLGAYMAVQVLMVNDFLAEIEQPLAGNAVVEGFMDTFANASRMSEEEIDEQWEIMLETLTSTQEQNRANAGSENLALGLAYQEENAQREGVVVTASGLQYEVLREGNPDGASPSATDVVEVHYEGSLVTGEVFDSSYQRGESISFPLNRVISGWTEGLQLMTVGAKYRFVIPAELAYGATERANGVIQPNSTLVFEVELIDVVSANNQ</sequence>
<evidence type="ECO:0000313" key="9">
    <source>
        <dbReference type="Proteomes" id="UP000288212"/>
    </source>
</evidence>
<feature type="domain" description="PPIase FKBP-type" evidence="7">
    <location>
        <begin position="149"/>
        <end position="236"/>
    </location>
</feature>
<comment type="catalytic activity">
    <reaction evidence="1 5 6">
        <text>[protein]-peptidylproline (omega=180) = [protein]-peptidylproline (omega=0)</text>
        <dbReference type="Rhea" id="RHEA:16237"/>
        <dbReference type="Rhea" id="RHEA-COMP:10747"/>
        <dbReference type="Rhea" id="RHEA-COMP:10748"/>
        <dbReference type="ChEBI" id="CHEBI:83833"/>
        <dbReference type="ChEBI" id="CHEBI:83834"/>
        <dbReference type="EC" id="5.2.1.8"/>
    </reaction>
</comment>
<dbReference type="PANTHER" id="PTHR43811">
    <property type="entry name" value="FKBP-TYPE PEPTIDYL-PROLYL CIS-TRANS ISOMERASE FKPA"/>
    <property type="match status" value="1"/>
</dbReference>
<reference evidence="8 9" key="1">
    <citation type="journal article" date="2011" name="Front. Microbiol.">
        <title>Genomic signatures of strain selection and enhancement in Bacillus atrophaeus var. globigii, a historical biowarfare simulant.</title>
        <authorList>
            <person name="Gibbons H.S."/>
            <person name="Broomall S.M."/>
            <person name="McNew L.A."/>
            <person name="Daligault H."/>
            <person name="Chapman C."/>
            <person name="Bruce D."/>
            <person name="Karavis M."/>
            <person name="Krepps M."/>
            <person name="McGregor P.A."/>
            <person name="Hong C."/>
            <person name="Park K.H."/>
            <person name="Akmal A."/>
            <person name="Feldman A."/>
            <person name="Lin J.S."/>
            <person name="Chang W.E."/>
            <person name="Higgs B.W."/>
            <person name="Demirev P."/>
            <person name="Lindquist J."/>
            <person name="Liem A."/>
            <person name="Fochler E."/>
            <person name="Read T.D."/>
            <person name="Tapia R."/>
            <person name="Johnson S."/>
            <person name="Bishop-Lilly K.A."/>
            <person name="Detter C."/>
            <person name="Han C."/>
            <person name="Sozhamannan S."/>
            <person name="Rosenzweig C.N."/>
            <person name="Skowronski E.W."/>
        </authorList>
    </citation>
    <scope>NUCLEOTIDE SEQUENCE [LARGE SCALE GENOMIC DNA]</scope>
    <source>
        <strain evidence="8 9">AK5</strain>
    </source>
</reference>
<keyword evidence="9" id="KW-1185">Reference proteome</keyword>
<dbReference type="InterPro" id="IPR046357">
    <property type="entry name" value="PPIase_dom_sf"/>
</dbReference>
<accession>A0A432VUZ1</accession>
<dbReference type="SUPFAM" id="SSF54534">
    <property type="entry name" value="FKBP-like"/>
    <property type="match status" value="1"/>
</dbReference>
<keyword evidence="4 5" id="KW-0413">Isomerase</keyword>
<dbReference type="InterPro" id="IPR036944">
    <property type="entry name" value="PPIase_FKBP_N_sf"/>
</dbReference>
<proteinExistence type="inferred from homology"/>
<dbReference type="PROSITE" id="PS50059">
    <property type="entry name" value="FKBP_PPIASE"/>
    <property type="match status" value="1"/>
</dbReference>
<evidence type="ECO:0000259" key="7">
    <source>
        <dbReference type="PROSITE" id="PS50059"/>
    </source>
</evidence>
<dbReference type="Gene3D" id="1.10.287.460">
    <property type="entry name" value="Peptidyl-prolyl cis-trans isomerase, FKBP-type, N-terminal domain"/>
    <property type="match status" value="1"/>
</dbReference>
<gene>
    <name evidence="8" type="ORF">CWE06_06680</name>
</gene>
<evidence type="ECO:0000256" key="6">
    <source>
        <dbReference type="RuleBase" id="RU003915"/>
    </source>
</evidence>
<dbReference type="InterPro" id="IPR001179">
    <property type="entry name" value="PPIase_FKBP_dom"/>
</dbReference>
<comment type="similarity">
    <text evidence="2 6">Belongs to the FKBP-type PPIase family.</text>
</comment>
<dbReference type="Gene3D" id="3.10.50.40">
    <property type="match status" value="1"/>
</dbReference>
<keyword evidence="3 5" id="KW-0697">Rotamase</keyword>
<organism evidence="8 9">
    <name type="scientific">Aliidiomarina haloalkalitolerans</name>
    <dbReference type="NCBI Taxonomy" id="859059"/>
    <lineage>
        <taxon>Bacteria</taxon>
        <taxon>Pseudomonadati</taxon>
        <taxon>Pseudomonadota</taxon>
        <taxon>Gammaproteobacteria</taxon>
        <taxon>Alteromonadales</taxon>
        <taxon>Idiomarinaceae</taxon>
        <taxon>Aliidiomarina</taxon>
    </lineage>
</organism>